<feature type="domain" description="Mop" evidence="3">
    <location>
        <begin position="68"/>
        <end position="133"/>
    </location>
</feature>
<evidence type="ECO:0000256" key="2">
    <source>
        <dbReference type="PROSITE-ProRule" id="PRU01213"/>
    </source>
</evidence>
<dbReference type="Pfam" id="PF03459">
    <property type="entry name" value="TOBE"/>
    <property type="match status" value="1"/>
</dbReference>
<dbReference type="InterPro" id="IPR010093">
    <property type="entry name" value="SinI_DNA-bd"/>
</dbReference>
<dbReference type="Pfam" id="PF12728">
    <property type="entry name" value="HTH_17"/>
    <property type="match status" value="1"/>
</dbReference>
<accession>A0ABY8QSR1</accession>
<dbReference type="PROSITE" id="PS51866">
    <property type="entry name" value="MOP"/>
    <property type="match status" value="1"/>
</dbReference>
<dbReference type="SUPFAM" id="SSF50331">
    <property type="entry name" value="MOP-like"/>
    <property type="match status" value="1"/>
</dbReference>
<dbReference type="InterPro" id="IPR005116">
    <property type="entry name" value="Transp-assoc_OB_typ1"/>
</dbReference>
<keyword evidence="5" id="KW-1185">Reference proteome</keyword>
<dbReference type="EMBL" id="CP090958">
    <property type="protein sequence ID" value="WGW11982.1"/>
    <property type="molecule type" value="Genomic_DNA"/>
</dbReference>
<dbReference type="InterPro" id="IPR009061">
    <property type="entry name" value="DNA-bd_dom_put_sf"/>
</dbReference>
<dbReference type="Gene3D" id="2.40.50.100">
    <property type="match status" value="1"/>
</dbReference>
<protein>
    <submittedName>
        <fullName evidence="4">TOBE domain-containing protein</fullName>
    </submittedName>
</protein>
<dbReference type="Gene3D" id="1.10.1660.10">
    <property type="match status" value="1"/>
</dbReference>
<evidence type="ECO:0000313" key="4">
    <source>
        <dbReference type="EMBL" id="WGW11982.1"/>
    </source>
</evidence>
<proteinExistence type="predicted"/>
<keyword evidence="1 2" id="KW-0500">Molybdenum</keyword>
<evidence type="ECO:0000259" key="3">
    <source>
        <dbReference type="PROSITE" id="PS51866"/>
    </source>
</evidence>
<gene>
    <name evidence="4" type="ORF">LWF01_18150</name>
</gene>
<reference evidence="4 5" key="1">
    <citation type="submission" date="2023-05" db="EMBL/GenBank/DDBJ databases">
        <title>Lithophilousrod everest ZFBP1038 complete genpme.</title>
        <authorList>
            <person name="Tian M."/>
        </authorList>
    </citation>
    <scope>NUCLEOTIDE SEQUENCE [LARGE SCALE GENOMIC DNA]</scope>
    <source>
        <strain evidence="4 5">ZFBP1038</strain>
    </source>
</reference>
<dbReference type="InterPro" id="IPR041657">
    <property type="entry name" value="HTH_17"/>
</dbReference>
<evidence type="ECO:0000313" key="5">
    <source>
        <dbReference type="Proteomes" id="UP001209083"/>
    </source>
</evidence>
<dbReference type="InterPro" id="IPR004606">
    <property type="entry name" value="Mop_domain"/>
</dbReference>
<sequence>MTRFRISEAARLLAVSDDTVRRWIDQGRLRAADRAGSSGRQMIDGADLARLALELGESAPETPGSRTPSTARNHFPGIVTAVKKDSVMAQVDIQAGPFRVVSLISAEAAEELGLEVGVAAVASIKATNVVLDRPGARDA</sequence>
<dbReference type="NCBIfam" id="TIGR01764">
    <property type="entry name" value="excise"/>
    <property type="match status" value="1"/>
</dbReference>
<evidence type="ECO:0000256" key="1">
    <source>
        <dbReference type="ARBA" id="ARBA00022505"/>
    </source>
</evidence>
<dbReference type="Proteomes" id="UP001209083">
    <property type="component" value="Chromosome"/>
</dbReference>
<organism evidence="4 5">
    <name type="scientific">Saxibacter everestensis</name>
    <dbReference type="NCBI Taxonomy" id="2909229"/>
    <lineage>
        <taxon>Bacteria</taxon>
        <taxon>Bacillati</taxon>
        <taxon>Actinomycetota</taxon>
        <taxon>Actinomycetes</taxon>
        <taxon>Micrococcales</taxon>
        <taxon>Brevibacteriaceae</taxon>
        <taxon>Saxibacter</taxon>
    </lineage>
</organism>
<dbReference type="SUPFAM" id="SSF46955">
    <property type="entry name" value="Putative DNA-binding domain"/>
    <property type="match status" value="1"/>
</dbReference>
<dbReference type="RefSeq" id="WP_349638778.1">
    <property type="nucleotide sequence ID" value="NZ_CP090958.1"/>
</dbReference>
<name>A0ABY8QSR1_9MICO</name>
<dbReference type="InterPro" id="IPR008995">
    <property type="entry name" value="Mo/tungstate-bd_C_term_dom"/>
</dbReference>